<proteinExistence type="predicted"/>
<evidence type="ECO:0000313" key="2">
    <source>
        <dbReference type="EMBL" id="ASN74415.1"/>
    </source>
</evidence>
<feature type="transmembrane region" description="Helical" evidence="1">
    <location>
        <begin position="18"/>
        <end position="35"/>
    </location>
</feature>
<dbReference type="AlphaFoldDB" id="A0A343F039"/>
<dbReference type="EMBL" id="MF187611">
    <property type="protein sequence ID" value="ASN74415.1"/>
    <property type="molecule type" value="Genomic_DNA"/>
</dbReference>
<keyword evidence="2" id="KW-0496">Mitochondrion</keyword>
<keyword evidence="1" id="KW-0812">Transmembrane</keyword>
<sequence length="154" mass="17422">MCLMISCLIIGVESPQMFVMYLLFQSGLMVFFVGLKGGVWYAYILFLVFLGGMLILFVYASSLASAVKLDYSLKKYVMVLISGLIMLLSVKFCVVNTPLMSSENSNIEGSMVKELISDLSSSFYLYIVCYLLLTLYNVCWMMKFFEGPLKKFSL</sequence>
<feature type="transmembrane region" description="Helical" evidence="1">
    <location>
        <begin position="41"/>
        <end position="64"/>
    </location>
</feature>
<keyword evidence="1" id="KW-0472">Membrane</keyword>
<reference evidence="2" key="1">
    <citation type="journal article" date="2017" name="Genetics">
        <title>Untangling Heteroplasmy, Structure, and Evolution of an Atypical Mitochondrial Genome by PacBio Sequencing.</title>
        <authorList>
            <person name="Peccoud J."/>
            <person name="Chebbi M.A."/>
            <person name="Cormier A."/>
            <person name="Moumen B."/>
            <person name="Gilbert C."/>
            <person name="Marcade I."/>
            <person name="Chandler C."/>
            <person name="Cordaux R."/>
        </authorList>
    </citation>
    <scope>NUCLEOTIDE SEQUENCE</scope>
</reference>
<protein>
    <submittedName>
        <fullName evidence="2">NADH dehydrogenase subunit 6</fullName>
    </submittedName>
</protein>
<organism evidence="2">
    <name type="scientific">Armadillidium nasatum</name>
    <dbReference type="NCBI Taxonomy" id="96803"/>
    <lineage>
        <taxon>Eukaryota</taxon>
        <taxon>Metazoa</taxon>
        <taxon>Ecdysozoa</taxon>
        <taxon>Arthropoda</taxon>
        <taxon>Crustacea</taxon>
        <taxon>Multicrustacea</taxon>
        <taxon>Malacostraca</taxon>
        <taxon>Eumalacostraca</taxon>
        <taxon>Peracarida</taxon>
        <taxon>Isopoda</taxon>
        <taxon>Oniscidea</taxon>
        <taxon>Crinocheta</taxon>
        <taxon>Armadillidiidae</taxon>
        <taxon>Armadillidium</taxon>
    </lineage>
</organism>
<feature type="transmembrane region" description="Helical" evidence="1">
    <location>
        <begin position="123"/>
        <end position="145"/>
    </location>
</feature>
<accession>A0A343F039</accession>
<gene>
    <name evidence="2" type="primary">nad6</name>
</gene>
<name>A0A343F039_9CRUS</name>
<geneLocation type="mitochondrion" evidence="2"/>
<evidence type="ECO:0000256" key="1">
    <source>
        <dbReference type="SAM" id="Phobius"/>
    </source>
</evidence>
<feature type="transmembrane region" description="Helical" evidence="1">
    <location>
        <begin position="76"/>
        <end position="99"/>
    </location>
</feature>
<keyword evidence="1" id="KW-1133">Transmembrane helix</keyword>